<dbReference type="AlphaFoldDB" id="X6MTX8"/>
<evidence type="ECO:0000313" key="3">
    <source>
        <dbReference type="Proteomes" id="UP000023152"/>
    </source>
</evidence>
<gene>
    <name evidence="2" type="ORF">RFI_20471</name>
</gene>
<dbReference type="Proteomes" id="UP000023152">
    <property type="component" value="Unassembled WGS sequence"/>
</dbReference>
<feature type="compositionally biased region" description="Basic and acidic residues" evidence="1">
    <location>
        <begin position="124"/>
        <end position="147"/>
    </location>
</feature>
<reference evidence="2 3" key="1">
    <citation type="journal article" date="2013" name="Curr. Biol.">
        <title>The Genome of the Foraminiferan Reticulomyxa filosa.</title>
        <authorList>
            <person name="Glockner G."/>
            <person name="Hulsmann N."/>
            <person name="Schleicher M."/>
            <person name="Noegel A.A."/>
            <person name="Eichinger L."/>
            <person name="Gallinger C."/>
            <person name="Pawlowski J."/>
            <person name="Sierra R."/>
            <person name="Euteneuer U."/>
            <person name="Pillet L."/>
            <person name="Moustafa A."/>
            <person name="Platzer M."/>
            <person name="Groth M."/>
            <person name="Szafranski K."/>
            <person name="Schliwa M."/>
        </authorList>
    </citation>
    <scope>NUCLEOTIDE SEQUENCE [LARGE SCALE GENOMIC DNA]</scope>
</reference>
<evidence type="ECO:0000256" key="1">
    <source>
        <dbReference type="SAM" id="MobiDB-lite"/>
    </source>
</evidence>
<proteinExistence type="predicted"/>
<feature type="region of interest" description="Disordered" evidence="1">
    <location>
        <begin position="64"/>
        <end position="94"/>
    </location>
</feature>
<keyword evidence="3" id="KW-1185">Reference proteome</keyword>
<feature type="region of interest" description="Disordered" evidence="1">
    <location>
        <begin position="107"/>
        <end position="199"/>
    </location>
</feature>
<dbReference type="EMBL" id="ASPP01017741">
    <property type="protein sequence ID" value="ETO16867.1"/>
    <property type="molecule type" value="Genomic_DNA"/>
</dbReference>
<accession>X6MTX8</accession>
<name>X6MTX8_RETFI</name>
<organism evidence="2 3">
    <name type="scientific">Reticulomyxa filosa</name>
    <dbReference type="NCBI Taxonomy" id="46433"/>
    <lineage>
        <taxon>Eukaryota</taxon>
        <taxon>Sar</taxon>
        <taxon>Rhizaria</taxon>
        <taxon>Retaria</taxon>
        <taxon>Foraminifera</taxon>
        <taxon>Monothalamids</taxon>
        <taxon>Reticulomyxidae</taxon>
        <taxon>Reticulomyxa</taxon>
    </lineage>
</organism>
<feature type="compositionally biased region" description="Polar residues" evidence="1">
    <location>
        <begin position="66"/>
        <end position="91"/>
    </location>
</feature>
<feature type="non-terminal residue" evidence="2">
    <location>
        <position position="199"/>
    </location>
</feature>
<comment type="caution">
    <text evidence="2">The sequence shown here is derived from an EMBL/GenBank/DDBJ whole genome shotgun (WGS) entry which is preliminary data.</text>
</comment>
<sequence>MKQIKSHYFYVFDYAFKNKIDLLKEKNLPICCILIRVFEIEGKRSWTGAVMTSGGDKDLVKRLTGGHSNSNSQNKAVGTNIENVADSSPDPTTAEVEAEAVMAAINKITQKKGGQEEAIDDEETQTRMKDEKAQEKKDKTVTVKETTKPQLDPKLYETENENENDNENEREAETPSGRYESDGYNEHPLTLADTTSNTT</sequence>
<evidence type="ECO:0000313" key="2">
    <source>
        <dbReference type="EMBL" id="ETO16867.1"/>
    </source>
</evidence>
<feature type="compositionally biased region" description="Basic and acidic residues" evidence="1">
    <location>
        <begin position="167"/>
        <end position="185"/>
    </location>
</feature>
<protein>
    <submittedName>
        <fullName evidence="2">Uncharacterized protein</fullName>
    </submittedName>
</protein>